<evidence type="ECO:0000313" key="1">
    <source>
        <dbReference type="EMBL" id="KAL2741065.1"/>
    </source>
</evidence>
<dbReference type="Proteomes" id="UP001607302">
    <property type="component" value="Unassembled WGS sequence"/>
</dbReference>
<reference evidence="1 2" key="1">
    <citation type="journal article" date="2024" name="Ann. Entomol. Soc. Am.">
        <title>Genomic analyses of the southern and eastern yellowjacket wasps (Hymenoptera: Vespidae) reveal evolutionary signatures of social life.</title>
        <authorList>
            <person name="Catto M.A."/>
            <person name="Caine P.B."/>
            <person name="Orr S.E."/>
            <person name="Hunt B.G."/>
            <person name="Goodisman M.A.D."/>
        </authorList>
    </citation>
    <scope>NUCLEOTIDE SEQUENCE [LARGE SCALE GENOMIC DNA]</scope>
    <source>
        <strain evidence="1">233</strain>
        <tissue evidence="1">Head and thorax</tissue>
    </source>
</reference>
<accession>A0ABD2C7Q8</accession>
<feature type="non-terminal residue" evidence="1">
    <location>
        <position position="1"/>
    </location>
</feature>
<gene>
    <name evidence="1" type="ORF">V1478_001206</name>
</gene>
<sequence length="105" mass="12373">ISAVPSRPLPLFARRLPNQNTEKSLRRIVSIVTMKFLRRLDCGRETIEDLPVRSSRELSSNVTAFEWNSELRPQIKTIGNRRRPYQTRDRKIQFAVEYRFLARGT</sequence>
<organism evidence="1 2">
    <name type="scientific">Vespula squamosa</name>
    <name type="common">Southern yellow jacket</name>
    <name type="synonym">Wasp</name>
    <dbReference type="NCBI Taxonomy" id="30214"/>
    <lineage>
        <taxon>Eukaryota</taxon>
        <taxon>Metazoa</taxon>
        <taxon>Ecdysozoa</taxon>
        <taxon>Arthropoda</taxon>
        <taxon>Hexapoda</taxon>
        <taxon>Insecta</taxon>
        <taxon>Pterygota</taxon>
        <taxon>Neoptera</taxon>
        <taxon>Endopterygota</taxon>
        <taxon>Hymenoptera</taxon>
        <taxon>Apocrita</taxon>
        <taxon>Aculeata</taxon>
        <taxon>Vespoidea</taxon>
        <taxon>Vespidae</taxon>
        <taxon>Vespinae</taxon>
        <taxon>Vespula</taxon>
    </lineage>
</organism>
<evidence type="ECO:0000313" key="2">
    <source>
        <dbReference type="Proteomes" id="UP001607302"/>
    </source>
</evidence>
<proteinExistence type="predicted"/>
<protein>
    <submittedName>
        <fullName evidence="1">Uncharacterized protein</fullName>
    </submittedName>
</protein>
<comment type="caution">
    <text evidence="1">The sequence shown here is derived from an EMBL/GenBank/DDBJ whole genome shotgun (WGS) entry which is preliminary data.</text>
</comment>
<keyword evidence="2" id="KW-1185">Reference proteome</keyword>
<dbReference type="AlphaFoldDB" id="A0ABD2C7Q8"/>
<dbReference type="EMBL" id="JAUDFV010000020">
    <property type="protein sequence ID" value="KAL2741065.1"/>
    <property type="molecule type" value="Genomic_DNA"/>
</dbReference>
<name>A0ABD2C7Q8_VESSQ</name>